<dbReference type="Proteomes" id="UP000034600">
    <property type="component" value="Unassembled WGS sequence"/>
</dbReference>
<evidence type="ECO:0000256" key="1">
    <source>
        <dbReference type="SAM" id="Phobius"/>
    </source>
</evidence>
<feature type="transmembrane region" description="Helical" evidence="1">
    <location>
        <begin position="12"/>
        <end position="32"/>
    </location>
</feature>
<dbReference type="EMBL" id="LCPO01000013">
    <property type="protein sequence ID" value="KKU98817.1"/>
    <property type="molecule type" value="Genomic_DNA"/>
</dbReference>
<proteinExistence type="predicted"/>
<keyword evidence="1" id="KW-1133">Transmembrane helix</keyword>
<reference evidence="2 3" key="1">
    <citation type="journal article" date="2015" name="Nature">
        <title>rRNA introns, odd ribosomes, and small enigmatic genomes across a large radiation of phyla.</title>
        <authorList>
            <person name="Brown C.T."/>
            <person name="Hug L.A."/>
            <person name="Thomas B.C."/>
            <person name="Sharon I."/>
            <person name="Castelle C.J."/>
            <person name="Singh A."/>
            <person name="Wilkins M.J."/>
            <person name="Williams K.H."/>
            <person name="Banfield J.F."/>
        </authorList>
    </citation>
    <scope>NUCLEOTIDE SEQUENCE [LARGE SCALE GENOMIC DNA]</scope>
</reference>
<organism evidence="2 3">
    <name type="scientific">Candidatus Jorgensenbacteria bacterium GW2011_GWC1_48_8</name>
    <dbReference type="NCBI Taxonomy" id="1618666"/>
    <lineage>
        <taxon>Bacteria</taxon>
        <taxon>Candidatus Joergenseniibacteriota</taxon>
    </lineage>
</organism>
<accession>A0A0G1UXC7</accession>
<evidence type="ECO:0008006" key="4">
    <source>
        <dbReference type="Google" id="ProtNLM"/>
    </source>
</evidence>
<comment type="caution">
    <text evidence="2">The sequence shown here is derived from an EMBL/GenBank/DDBJ whole genome shotgun (WGS) entry which is preliminary data.</text>
</comment>
<sequence length="203" mass="22962">MKSRTNFIWKHKVFWVTVVSLIVLFIVFYILAKWSAPVSLPPEFLLARQEAASVSEKIVSLTNATNNKIKAVNISDLDGNVAAARNLLEEARNDNGAAYAQAFELSQYLQRIAESMKQVSSVKSQRLAYEAVSIELSLVSEFITYTQNLNEFLNSLSRALAMENPSDRQLVLNRLDDVNRNVNKINSLNQEFLSKISEFDRSL</sequence>
<gene>
    <name evidence="2" type="ORF">UY32_C0013G0014</name>
</gene>
<name>A0A0G1UXC7_9BACT</name>
<protein>
    <recommendedName>
        <fullName evidence="4">DUF5667 domain-containing protein</fullName>
    </recommendedName>
</protein>
<dbReference type="AlphaFoldDB" id="A0A0G1UXC7"/>
<evidence type="ECO:0000313" key="2">
    <source>
        <dbReference type="EMBL" id="KKU98817.1"/>
    </source>
</evidence>
<keyword evidence="1" id="KW-0472">Membrane</keyword>
<keyword evidence="1" id="KW-0812">Transmembrane</keyword>
<evidence type="ECO:0000313" key="3">
    <source>
        <dbReference type="Proteomes" id="UP000034600"/>
    </source>
</evidence>